<organism evidence="2 3">
    <name type="scientific">Bodo saltans</name>
    <name type="common">Flagellated protozoan</name>
    <dbReference type="NCBI Taxonomy" id="75058"/>
    <lineage>
        <taxon>Eukaryota</taxon>
        <taxon>Discoba</taxon>
        <taxon>Euglenozoa</taxon>
        <taxon>Kinetoplastea</taxon>
        <taxon>Metakinetoplastina</taxon>
        <taxon>Eubodonida</taxon>
        <taxon>Bodonidae</taxon>
        <taxon>Bodo</taxon>
    </lineage>
</organism>
<reference evidence="3" key="1">
    <citation type="submission" date="2015-09" db="EMBL/GenBank/DDBJ databases">
        <authorList>
            <consortium name="Pathogen Informatics"/>
        </authorList>
    </citation>
    <scope>NUCLEOTIDE SEQUENCE [LARGE SCALE GENOMIC DNA]</scope>
    <source>
        <strain evidence="3">Lake Konstanz</strain>
    </source>
</reference>
<sequence>MHSSSGHKPQCQLSLAVGDEPTSLRRPLELLQRFPSVALHEELCGIKMECVDTRSAFGPSLVDILQASPLAETTSSQPSTVVAETVSTDGEVPQQPSLPPPLLFQGVNPEWDVAVDAAITRLATVDRSLLSVSKICNPNYGAEHLHSAESKEVQRRIRNYLLDDGTSTSSLLSASSEHEASAAGGISSADLSNLLSDATVRSDGMTNNSDDVAFRKRPREEDVRTKQMVPTTVAGLVAAESAIAVDQSLRNHVSLSMPRRKHAHAANDRLCICPVFSQPIASSHYQSDPSILYLDKVMDPTLAHSLDRILASVGDVPERELHSDLNLMHSVEEALQLSEAKVRDMKQRKQRGPLHEMDRKLLDSQHKMIGVNLPEELRATSLSDEQVLSVVKNVMSLYLGTDDVSYMSLKFLTFNYKRQTMSDLSLYDGGGAPSDPSEPANTKAANLSFRTLDGKLLPNMDSVREAQRQQEEHLRFCGVVDQVEDYSTVIVVVFLVDPAFIRKVSDPTDAGELVGVLTDIRAAKKEVFQTPTHDGHGVVTPAGVVLPLGVSVTLPAESLTPTATLSPISNIPTIFLTSSVAINQYRSRGVVTTKADFCCSRDHFEMAMVVKHLQEFYETVLVERLVRITQTRLLRLPVAKNYDDQVKLVFARCMSLPPKDQIKALQQAVWDLQQQPQFAVLFAPGNELCISLEAEEWEDVMAAYKEDLSIPPSQRSTTTTTAASSSAEGSGGKAAPFRKPFLPSEHAIVGCLRLLCRLWGKSNGRRKVASGQLSAYAEGRGDASSFPVSRLRNLMIATLVSPNEVNELLAEISLASLRDPSLAFELRNHLPASSSHNKQCEPRNNFKGQQQRSHRSYDDDDDANDDAHSNSDNDEEDDQRSGNSFSQLPHGTLLRGRINTL</sequence>
<feature type="compositionally biased region" description="Low complexity" evidence="1">
    <location>
        <begin position="716"/>
        <end position="728"/>
    </location>
</feature>
<evidence type="ECO:0000313" key="2">
    <source>
        <dbReference type="EMBL" id="CUI14898.1"/>
    </source>
</evidence>
<dbReference type="VEuPathDB" id="TriTrypDB:BSAL_18845"/>
<evidence type="ECO:0000313" key="3">
    <source>
        <dbReference type="Proteomes" id="UP000051952"/>
    </source>
</evidence>
<dbReference type="AlphaFoldDB" id="A0A0S4KJX9"/>
<feature type="region of interest" description="Disordered" evidence="1">
    <location>
        <begin position="832"/>
        <end position="901"/>
    </location>
</feature>
<keyword evidence="3" id="KW-1185">Reference proteome</keyword>
<feature type="region of interest" description="Disordered" evidence="1">
    <location>
        <begin position="710"/>
        <end position="736"/>
    </location>
</feature>
<accession>A0A0S4KJX9</accession>
<proteinExistence type="predicted"/>
<dbReference type="Proteomes" id="UP000051952">
    <property type="component" value="Unassembled WGS sequence"/>
</dbReference>
<evidence type="ECO:0000256" key="1">
    <source>
        <dbReference type="SAM" id="MobiDB-lite"/>
    </source>
</evidence>
<dbReference type="EMBL" id="CYKH01001699">
    <property type="protein sequence ID" value="CUI14898.1"/>
    <property type="molecule type" value="Genomic_DNA"/>
</dbReference>
<name>A0A0S4KJX9_BODSA</name>
<protein>
    <submittedName>
        <fullName evidence="2">Uncharacterized protein</fullName>
    </submittedName>
</protein>
<gene>
    <name evidence="2" type="ORF">BSAL_18845</name>
</gene>